<dbReference type="EMBL" id="CR936257">
    <property type="protein sequence ID" value="CAI48193.1"/>
    <property type="molecule type" value="Genomic_DNA"/>
</dbReference>
<dbReference type="GeneID" id="3702634"/>
<dbReference type="KEGG" id="nph:NP_0204A"/>
<dbReference type="STRING" id="348780.NP_0204A"/>
<reference evidence="5 6" key="1">
    <citation type="journal article" date="2005" name="Genome Res.">
        <title>Living with two extremes: conclusions from the genome sequence of Natronomonas pharaonis.</title>
        <authorList>
            <person name="Falb M."/>
            <person name="Pfeiffer F."/>
            <person name="Palm P."/>
            <person name="Rodewald K."/>
            <person name="Hickmann V."/>
            <person name="Tittor J."/>
            <person name="Oesterhelt D."/>
        </authorList>
    </citation>
    <scope>NUCLEOTIDE SEQUENCE [LARGE SCALE GENOMIC DNA]</scope>
    <source>
        <strain evidence="6">ATCC 35678 / DSM 2160 / CIP 103997 / JCM 8858 / NBRC 14720 / NCIMB 2260 / Gabara</strain>
    </source>
</reference>
<dbReference type="Pfam" id="PF01593">
    <property type="entry name" value="Amino_oxidase"/>
    <property type="match status" value="1"/>
</dbReference>
<dbReference type="eggNOG" id="arCOG01521">
    <property type="taxonomic scope" value="Archaea"/>
</dbReference>
<keyword evidence="2" id="KW-0125">Carotenoid biosynthesis</keyword>
<accession>A0A1U7ETH2</accession>
<name>A0A1U7ETH2_NATPD</name>
<protein>
    <submittedName>
        <fullName evidence="5">Phytoene dehydrogenase (Phytoene desaturase)</fullName>
        <ecNumber evidence="5">1.14.99.-</ecNumber>
    </submittedName>
</protein>
<dbReference type="InterPro" id="IPR014105">
    <property type="entry name" value="Carotenoid/retinoid_OxRdtase"/>
</dbReference>
<dbReference type="RefSeq" id="WP_011321832.1">
    <property type="nucleotide sequence ID" value="NC_007426.1"/>
</dbReference>
<dbReference type="PANTHER" id="PTHR43734">
    <property type="entry name" value="PHYTOENE DESATURASE"/>
    <property type="match status" value="1"/>
</dbReference>
<dbReference type="OrthoDB" id="40741at2157"/>
<dbReference type="SUPFAM" id="SSF51905">
    <property type="entry name" value="FAD/NAD(P)-binding domain"/>
    <property type="match status" value="1"/>
</dbReference>
<organism evidence="5 6">
    <name type="scientific">Natronomonas pharaonis (strain ATCC 35678 / DSM 2160 / CIP 103997 / JCM 8858 / NBRC 14720 / NCIMB 2260 / Gabara)</name>
    <name type="common">Halobacterium pharaonis</name>
    <dbReference type="NCBI Taxonomy" id="348780"/>
    <lineage>
        <taxon>Archaea</taxon>
        <taxon>Methanobacteriati</taxon>
        <taxon>Methanobacteriota</taxon>
        <taxon>Stenosarchaea group</taxon>
        <taxon>Halobacteria</taxon>
        <taxon>Halobacteriales</taxon>
        <taxon>Natronomonadaceae</taxon>
        <taxon>Natronomonas</taxon>
    </lineage>
</organism>
<dbReference type="NCBIfam" id="TIGR02734">
    <property type="entry name" value="crtI_fam"/>
    <property type="match status" value="1"/>
</dbReference>
<dbReference type="GO" id="GO:0016491">
    <property type="term" value="F:oxidoreductase activity"/>
    <property type="evidence" value="ECO:0007669"/>
    <property type="project" value="UniProtKB-KW"/>
</dbReference>
<dbReference type="HOGENOM" id="CLU_019722_2_1_2"/>
<evidence type="ECO:0000313" key="6">
    <source>
        <dbReference type="Proteomes" id="UP000002698"/>
    </source>
</evidence>
<evidence type="ECO:0000256" key="3">
    <source>
        <dbReference type="ARBA" id="ARBA00023002"/>
    </source>
</evidence>
<evidence type="ECO:0000313" key="5">
    <source>
        <dbReference type="EMBL" id="CAI48193.1"/>
    </source>
</evidence>
<dbReference type="EC" id="1.14.99.-" evidence="5"/>
<dbReference type="GO" id="GO:0016117">
    <property type="term" value="P:carotenoid biosynthetic process"/>
    <property type="evidence" value="ECO:0007669"/>
    <property type="project" value="UniProtKB-KW"/>
</dbReference>
<feature type="domain" description="Amine oxidase" evidence="4">
    <location>
        <begin position="27"/>
        <end position="498"/>
    </location>
</feature>
<dbReference type="InterPro" id="IPR036188">
    <property type="entry name" value="FAD/NAD-bd_sf"/>
</dbReference>
<keyword evidence="6" id="KW-1185">Reference proteome</keyword>
<dbReference type="AlphaFoldDB" id="A0A1U7ETH2"/>
<dbReference type="InterPro" id="IPR002937">
    <property type="entry name" value="Amino_oxidase"/>
</dbReference>
<keyword evidence="3 5" id="KW-0560">Oxidoreductase</keyword>
<dbReference type="PANTHER" id="PTHR43734:SF1">
    <property type="entry name" value="PHYTOENE DESATURASE"/>
    <property type="match status" value="1"/>
</dbReference>
<proteinExistence type="predicted"/>
<sequence>MPATDTTQHARCPLDGQSATVVGGGFGGLAAACHLAADGAEVRLLEQHDRLGGVAGRIETDGFRIDTGPSWYLMPGAFERFFGHFDREPSAFYDLERLDPHYRVFWKDGDRVDVPDDPEAVAELFERYEPGAGNAFRAYLDSAEHAYEVGVDEFVYEDRSRVRDCLDPRLLRAVRGLTLLSSMDEYVADYFENPKLRQLVQYTLVFLGGAPHNTPAIYTLMSHVDFNLGVYHPTGGIASVVDGVAELARDLGVDIETGTPVSGLDPADNAITVSTDAGTHRADTVVANAAPAHVDRDLLPDGVAEYGDDYWSDRTYAPSAFMLYLGVEGDVEPLYHHTLVLPTDWDDHFRQIFETPAWPDDPAYYINVPSSTDPTMAPDGHEAVVVLVPIAPGLDDGPAVRETFREQVLNDIATHTGVDLRDRIVLERTACVSEFGQRFGAPQGTALGLAHTLSQTGPLRPSIRSSVSDSLFYAGSYTSPGIGVPMCLTSGEHAAAAVRADATGGLFSGR</sequence>
<gene>
    <name evidence="5" type="primary">crtI2</name>
    <name evidence="5" type="ordered locus">NP_0204A</name>
</gene>
<evidence type="ECO:0000259" key="4">
    <source>
        <dbReference type="Pfam" id="PF01593"/>
    </source>
</evidence>
<dbReference type="EnsemblBacteria" id="CAI48193">
    <property type="protein sequence ID" value="CAI48193"/>
    <property type="gene ID" value="NP_0204A"/>
</dbReference>
<comment type="pathway">
    <text evidence="1">Carotenoid biosynthesis.</text>
</comment>
<evidence type="ECO:0000256" key="2">
    <source>
        <dbReference type="ARBA" id="ARBA00022746"/>
    </source>
</evidence>
<dbReference type="Gene3D" id="3.50.50.60">
    <property type="entry name" value="FAD/NAD(P)-binding domain"/>
    <property type="match status" value="2"/>
</dbReference>
<dbReference type="Proteomes" id="UP000002698">
    <property type="component" value="Chromosome"/>
</dbReference>
<evidence type="ECO:0000256" key="1">
    <source>
        <dbReference type="ARBA" id="ARBA00004829"/>
    </source>
</evidence>